<protein>
    <submittedName>
        <fullName evidence="1">Uncharacterized protein</fullName>
    </submittedName>
</protein>
<evidence type="ECO:0000313" key="2">
    <source>
        <dbReference type="Proteomes" id="UP000701801"/>
    </source>
</evidence>
<comment type="caution">
    <text evidence="1">The sequence shown here is derived from an EMBL/GenBank/DDBJ whole genome shotgun (WGS) entry which is preliminary data.</text>
</comment>
<sequence length="187" mass="21645">MFFGKKNRVLGFSRSPWPGNCKFCPNLSCNIDGKTRYEVFCDGSYYHFRGNGVITYDKLEDPDDIDAIFTALTSREHFCGHLGSEKLQERVCKQVCKELRYPPRVVYWNNGLFDMRIFACLNSRLMEIDGSHYDVESNGFYIFTRVNGSKEAGKLDDRFDADDLFFNFTLCPSYPGQRAIQKRVSKT</sequence>
<dbReference type="EMBL" id="CAJVRM010000002">
    <property type="protein sequence ID" value="CAG8970713.1"/>
    <property type="molecule type" value="Genomic_DNA"/>
</dbReference>
<keyword evidence="2" id="KW-1185">Reference proteome</keyword>
<accession>A0A9N9LBF7</accession>
<name>A0A9N9LBF7_9HELO</name>
<dbReference type="Proteomes" id="UP000701801">
    <property type="component" value="Unassembled WGS sequence"/>
</dbReference>
<proteinExistence type="predicted"/>
<dbReference type="AlphaFoldDB" id="A0A9N9LBF7"/>
<gene>
    <name evidence="1" type="ORF">HYALB_00001494</name>
</gene>
<reference evidence="1" key="1">
    <citation type="submission" date="2021-07" db="EMBL/GenBank/DDBJ databases">
        <authorList>
            <person name="Durling M."/>
        </authorList>
    </citation>
    <scope>NUCLEOTIDE SEQUENCE</scope>
</reference>
<evidence type="ECO:0000313" key="1">
    <source>
        <dbReference type="EMBL" id="CAG8970713.1"/>
    </source>
</evidence>
<organism evidence="1 2">
    <name type="scientific">Hymenoscyphus albidus</name>
    <dbReference type="NCBI Taxonomy" id="595503"/>
    <lineage>
        <taxon>Eukaryota</taxon>
        <taxon>Fungi</taxon>
        <taxon>Dikarya</taxon>
        <taxon>Ascomycota</taxon>
        <taxon>Pezizomycotina</taxon>
        <taxon>Leotiomycetes</taxon>
        <taxon>Helotiales</taxon>
        <taxon>Helotiaceae</taxon>
        <taxon>Hymenoscyphus</taxon>
    </lineage>
</organism>